<proteinExistence type="predicted"/>
<evidence type="ECO:0000313" key="1">
    <source>
        <dbReference type="EMBL" id="SFN21207.1"/>
    </source>
</evidence>
<keyword evidence="2" id="KW-1185">Reference proteome</keyword>
<dbReference type="OrthoDB" id="661329at2"/>
<name>A0A1I4X5P9_CHROL</name>
<organism evidence="1 2">
    <name type="scientific">Chryseobacterium oleae</name>
    <dbReference type="NCBI Taxonomy" id="491207"/>
    <lineage>
        <taxon>Bacteria</taxon>
        <taxon>Pseudomonadati</taxon>
        <taxon>Bacteroidota</taxon>
        <taxon>Flavobacteriia</taxon>
        <taxon>Flavobacteriales</taxon>
        <taxon>Weeksellaceae</taxon>
        <taxon>Chryseobacterium group</taxon>
        <taxon>Chryseobacterium</taxon>
    </lineage>
</organism>
<evidence type="ECO:0000313" key="2">
    <source>
        <dbReference type="Proteomes" id="UP000198769"/>
    </source>
</evidence>
<dbReference type="Proteomes" id="UP000198769">
    <property type="component" value="Unassembled WGS sequence"/>
</dbReference>
<dbReference type="AlphaFoldDB" id="A0A1I4X5P9"/>
<reference evidence="2" key="1">
    <citation type="submission" date="2016-10" db="EMBL/GenBank/DDBJ databases">
        <authorList>
            <person name="Varghese N."/>
            <person name="Submissions S."/>
        </authorList>
    </citation>
    <scope>NUCLEOTIDE SEQUENCE [LARGE SCALE GENOMIC DNA]</scope>
    <source>
        <strain evidence="2">DSM 25575</strain>
    </source>
</reference>
<accession>A0A1I4X5P9</accession>
<dbReference type="RefSeq" id="WP_090023925.1">
    <property type="nucleotide sequence ID" value="NZ_FOVD01000002.1"/>
</dbReference>
<dbReference type="EMBL" id="FOVD01000002">
    <property type="protein sequence ID" value="SFN21207.1"/>
    <property type="molecule type" value="Genomic_DNA"/>
</dbReference>
<gene>
    <name evidence="1" type="ORF">SAMN05421594_1500</name>
</gene>
<dbReference type="InterPro" id="IPR019619">
    <property type="entry name" value="DUF2490"/>
</dbReference>
<protein>
    <recommendedName>
        <fullName evidence="3">DUF2490 domain-containing protein</fullName>
    </recommendedName>
</protein>
<sequence length="301" mass="34944">MDKGPTLATTNHHFTVSLNIQLYLMTEQILNIRFNRFYRMLRTGKIITGIFLLSLCGSLHAQISPPGLGEANSAFWSAFGVRRQLDSLGKKQTLSYIALGRKSSPDDYNLVSKQAIVVLNHEVYHSFAPNQQYSYALSYRRQPKYESSEPYEKEATEQEFRIYGRYAYTFKLGKRWKLKNTVRQEFRKFFDAGFREVEENFQLRTRIKSQLTYNLSPKNNQKLALSAEGLFSTSYLNEPEQKWTPFGYREMRIGAYYMFSIPHSPFSVDIGYVNDLIRGSRSVKKGGVHYLAVDVIWNLPL</sequence>
<dbReference type="Pfam" id="PF10677">
    <property type="entry name" value="DUF2490"/>
    <property type="match status" value="1"/>
</dbReference>
<evidence type="ECO:0008006" key="3">
    <source>
        <dbReference type="Google" id="ProtNLM"/>
    </source>
</evidence>